<keyword evidence="2" id="KW-1185">Reference proteome</keyword>
<dbReference type="AlphaFoldDB" id="A0A6C0GUM0"/>
<sequence length="61" mass="7142">MNYYKEVDSQHFLNEINRSLEFSYQKVGLVKLQMSGFTMNADIQVMIHKINRSNKATFDAP</sequence>
<evidence type="ECO:0000313" key="1">
    <source>
        <dbReference type="EMBL" id="QHT71504.1"/>
    </source>
</evidence>
<dbReference type="KEGG" id="rhoz:GXP67_35015"/>
<accession>A0A6C0GUM0</accession>
<dbReference type="EMBL" id="CP048222">
    <property type="protein sequence ID" value="QHT71504.1"/>
    <property type="molecule type" value="Genomic_DNA"/>
</dbReference>
<reference evidence="1 2" key="1">
    <citation type="submission" date="2020-01" db="EMBL/GenBank/DDBJ databases">
        <authorList>
            <person name="Kim M.K."/>
        </authorList>
    </citation>
    <scope>NUCLEOTIDE SEQUENCE [LARGE SCALE GENOMIC DNA]</scope>
    <source>
        <strain evidence="1 2">172606-1</strain>
    </source>
</reference>
<organism evidence="1 2">
    <name type="scientific">Rhodocytophaga rosea</name>
    <dbReference type="NCBI Taxonomy" id="2704465"/>
    <lineage>
        <taxon>Bacteria</taxon>
        <taxon>Pseudomonadati</taxon>
        <taxon>Bacteroidota</taxon>
        <taxon>Cytophagia</taxon>
        <taxon>Cytophagales</taxon>
        <taxon>Rhodocytophagaceae</taxon>
        <taxon>Rhodocytophaga</taxon>
    </lineage>
</organism>
<gene>
    <name evidence="1" type="ORF">GXP67_35015</name>
</gene>
<dbReference type="Proteomes" id="UP000480178">
    <property type="component" value="Chromosome"/>
</dbReference>
<proteinExistence type="predicted"/>
<name>A0A6C0GUM0_9BACT</name>
<evidence type="ECO:0000313" key="2">
    <source>
        <dbReference type="Proteomes" id="UP000480178"/>
    </source>
</evidence>
<dbReference type="RefSeq" id="WP_162447440.1">
    <property type="nucleotide sequence ID" value="NZ_CP048222.1"/>
</dbReference>
<protein>
    <submittedName>
        <fullName evidence="1">Uncharacterized protein</fullName>
    </submittedName>
</protein>